<keyword evidence="3" id="KW-1003">Cell membrane</keyword>
<keyword evidence="8" id="KW-1185">Reference proteome</keyword>
<comment type="caution">
    <text evidence="7">The sequence shown here is derived from an EMBL/GenBank/DDBJ whole genome shotgun (WGS) entry which is preliminary data.</text>
</comment>
<dbReference type="OrthoDB" id="9807187at2"/>
<keyword evidence="4" id="KW-0812">Transmembrane</keyword>
<evidence type="ECO:0000313" key="8">
    <source>
        <dbReference type="Proteomes" id="UP000230390"/>
    </source>
</evidence>
<keyword evidence="6" id="KW-0472">Membrane</keyword>
<dbReference type="InterPro" id="IPR002758">
    <property type="entry name" value="Cation_antiport_E"/>
</dbReference>
<evidence type="ECO:0000256" key="1">
    <source>
        <dbReference type="ARBA" id="ARBA00004651"/>
    </source>
</evidence>
<dbReference type="PANTHER" id="PTHR34584:SF1">
    <property type="entry name" value="NA(+)_H(+) ANTIPORTER SUBUNIT E1"/>
    <property type="match status" value="1"/>
</dbReference>
<dbReference type="PANTHER" id="PTHR34584">
    <property type="entry name" value="NA(+)/H(+) ANTIPORTER SUBUNIT E1"/>
    <property type="match status" value="1"/>
</dbReference>
<evidence type="ECO:0000313" key="7">
    <source>
        <dbReference type="EMBL" id="PIL44642.1"/>
    </source>
</evidence>
<proteinExistence type="inferred from homology"/>
<sequence length="172" mass="19536">MTRVLPFPVVSLALCALWLMLNQSLGAADVLFGAVLGVAIPLLGRRLQPFGYPRMRAPLTFVRLMATATVEVVRSCFNVCRLILFSKYPAIRSQFILVPLTIRDPYGLAMLSCLINMTPGTVWVELLPERHELSLHVFDLHDAQWWIDTIQRRYEQPLIEIFETEKNNGNPA</sequence>
<evidence type="ECO:0000256" key="4">
    <source>
        <dbReference type="ARBA" id="ARBA00022692"/>
    </source>
</evidence>
<evidence type="ECO:0000256" key="5">
    <source>
        <dbReference type="ARBA" id="ARBA00022989"/>
    </source>
</evidence>
<reference evidence="7 8" key="1">
    <citation type="submission" date="2017-10" db="EMBL/GenBank/DDBJ databases">
        <title>Massilia psychrophilum sp. nov., a novel purple-pigmented bacterium isolated from Tianshan glacier, Xinjiang Municipality, China.</title>
        <authorList>
            <person name="Wang H."/>
        </authorList>
    </citation>
    <scope>NUCLEOTIDE SEQUENCE [LARGE SCALE GENOMIC DNA]</scope>
    <source>
        <strain evidence="7 8">JCM 30074</strain>
    </source>
</reference>
<gene>
    <name evidence="7" type="ORF">CR105_12040</name>
</gene>
<dbReference type="Pfam" id="PF01899">
    <property type="entry name" value="MNHE"/>
    <property type="match status" value="1"/>
</dbReference>
<accession>A0A2G8TF24</accession>
<dbReference type="NCBIfam" id="NF006520">
    <property type="entry name" value="PRK08965.1-4"/>
    <property type="match status" value="1"/>
</dbReference>
<protein>
    <submittedName>
        <fullName evidence="7">Na+/H+ antiporter subunit E</fullName>
    </submittedName>
</protein>
<dbReference type="GO" id="GO:0008324">
    <property type="term" value="F:monoatomic cation transmembrane transporter activity"/>
    <property type="evidence" value="ECO:0007669"/>
    <property type="project" value="InterPro"/>
</dbReference>
<name>A0A2G8TF24_9BURK</name>
<keyword evidence="5" id="KW-1133">Transmembrane helix</keyword>
<dbReference type="PIRSF" id="PIRSF019239">
    <property type="entry name" value="MrpE"/>
    <property type="match status" value="1"/>
</dbReference>
<dbReference type="RefSeq" id="WP_099788703.1">
    <property type="nucleotide sequence ID" value="NZ_JBHLYV010000004.1"/>
</dbReference>
<evidence type="ECO:0000256" key="6">
    <source>
        <dbReference type="ARBA" id="ARBA00023136"/>
    </source>
</evidence>
<dbReference type="GO" id="GO:0005886">
    <property type="term" value="C:plasma membrane"/>
    <property type="evidence" value="ECO:0007669"/>
    <property type="project" value="UniProtKB-SubCell"/>
</dbReference>
<dbReference type="AlphaFoldDB" id="A0A2G8TF24"/>
<comment type="subcellular location">
    <subcellularLocation>
        <location evidence="1">Cell membrane</location>
        <topology evidence="1">Multi-pass membrane protein</topology>
    </subcellularLocation>
</comment>
<dbReference type="EMBL" id="PDOC01000006">
    <property type="protein sequence ID" value="PIL44642.1"/>
    <property type="molecule type" value="Genomic_DNA"/>
</dbReference>
<organism evidence="7 8">
    <name type="scientific">Massilia eurypsychrophila</name>
    <dbReference type="NCBI Taxonomy" id="1485217"/>
    <lineage>
        <taxon>Bacteria</taxon>
        <taxon>Pseudomonadati</taxon>
        <taxon>Pseudomonadota</taxon>
        <taxon>Betaproteobacteria</taxon>
        <taxon>Burkholderiales</taxon>
        <taxon>Oxalobacteraceae</taxon>
        <taxon>Telluria group</taxon>
        <taxon>Massilia</taxon>
    </lineage>
</organism>
<evidence type="ECO:0000256" key="2">
    <source>
        <dbReference type="ARBA" id="ARBA00006228"/>
    </source>
</evidence>
<evidence type="ECO:0000256" key="3">
    <source>
        <dbReference type="ARBA" id="ARBA00022475"/>
    </source>
</evidence>
<dbReference type="Proteomes" id="UP000230390">
    <property type="component" value="Unassembled WGS sequence"/>
</dbReference>
<comment type="similarity">
    <text evidence="2">Belongs to the CPA3 antiporters (TC 2.A.63) subunit E family.</text>
</comment>